<dbReference type="EMBL" id="CP155571">
    <property type="protein sequence ID" value="XFO70963.1"/>
    <property type="molecule type" value="Genomic_DNA"/>
</dbReference>
<feature type="transmembrane region" description="Helical" evidence="1">
    <location>
        <begin position="114"/>
        <end position="133"/>
    </location>
</feature>
<feature type="signal peptide" evidence="2">
    <location>
        <begin position="1"/>
        <end position="29"/>
    </location>
</feature>
<dbReference type="Gene3D" id="1.20.1600.10">
    <property type="entry name" value="Outer membrane efflux proteins (OEP)"/>
    <property type="match status" value="1"/>
</dbReference>
<name>A0ABZ3IYN2_SPOA4</name>
<organism evidence="3 4">
    <name type="scientific">Sporomusa acidovorans (strain ATCC 49682 / DSM 3132 / Mol)</name>
    <dbReference type="NCBI Taxonomy" id="1123286"/>
    <lineage>
        <taxon>Bacteria</taxon>
        <taxon>Bacillati</taxon>
        <taxon>Bacillota</taxon>
        <taxon>Negativicutes</taxon>
        <taxon>Selenomonadales</taxon>
        <taxon>Sporomusaceae</taxon>
        <taxon>Sporomusa</taxon>
    </lineage>
</organism>
<dbReference type="SUPFAM" id="SSF56954">
    <property type="entry name" value="Outer membrane efflux proteins (OEP)"/>
    <property type="match status" value="1"/>
</dbReference>
<sequence length="134" mass="14959">MENRHIGKRNKWLSSIIVCCWFITHTAWAAPLELTLTDSIRLALKNNYAVKMALSDRQAAYGKIAETKAGALPALNYSHTAARLLPAPTDTKPNPAVKDNFDNISLLVKKPTLFSIWAGFLFPCTGMCCLYFIR</sequence>
<protein>
    <recommendedName>
        <fullName evidence="5">Outer membrane efflux protein</fullName>
    </recommendedName>
</protein>
<keyword evidence="1" id="KW-1133">Transmembrane helix</keyword>
<keyword evidence="1" id="KW-0472">Membrane</keyword>
<feature type="chain" id="PRO_5047353819" description="Outer membrane efflux protein" evidence="2">
    <location>
        <begin position="30"/>
        <end position="134"/>
    </location>
</feature>
<dbReference type="RefSeq" id="WP_093793643.1">
    <property type="nucleotide sequence ID" value="NZ_CP155571.1"/>
</dbReference>
<evidence type="ECO:0000313" key="3">
    <source>
        <dbReference type="EMBL" id="XFO70963.1"/>
    </source>
</evidence>
<keyword evidence="1" id="KW-0812">Transmembrane</keyword>
<accession>A0ABZ3IYN2</accession>
<keyword evidence="4" id="KW-1185">Reference proteome</keyword>
<keyword evidence="2" id="KW-0732">Signal</keyword>
<evidence type="ECO:0000256" key="1">
    <source>
        <dbReference type="SAM" id="Phobius"/>
    </source>
</evidence>
<evidence type="ECO:0000313" key="4">
    <source>
        <dbReference type="Proteomes" id="UP000216052"/>
    </source>
</evidence>
<reference evidence="3" key="1">
    <citation type="submission" date="2024-05" db="EMBL/GenBank/DDBJ databases">
        <title>Isolation and characterization of Sporomusa carbonis sp. nov., a carboxydotrophic hydrogenogen in the genus of Sporomusa isolated from a charcoal burning pile.</title>
        <authorList>
            <person name="Boeer T."/>
            <person name="Rosenbaum F."/>
            <person name="Eysell L."/>
            <person name="Mueller V."/>
            <person name="Daniel R."/>
            <person name="Poehlein A."/>
        </authorList>
    </citation>
    <scope>NUCLEOTIDE SEQUENCE [LARGE SCALE GENOMIC DNA]</scope>
    <source>
        <strain evidence="3">DSM 3132</strain>
    </source>
</reference>
<evidence type="ECO:0008006" key="5">
    <source>
        <dbReference type="Google" id="ProtNLM"/>
    </source>
</evidence>
<evidence type="ECO:0000256" key="2">
    <source>
        <dbReference type="SAM" id="SignalP"/>
    </source>
</evidence>
<gene>
    <name evidence="3" type="ORF">SPACI_009630</name>
</gene>
<dbReference type="Proteomes" id="UP000216052">
    <property type="component" value="Chromosome"/>
</dbReference>
<proteinExistence type="predicted"/>